<evidence type="ECO:0000256" key="1">
    <source>
        <dbReference type="ARBA" id="ARBA00022691"/>
    </source>
</evidence>
<keyword evidence="4" id="KW-0489">Methyltransferase</keyword>
<evidence type="ECO:0000313" key="4">
    <source>
        <dbReference type="EMBL" id="MBB4265402.1"/>
    </source>
</evidence>
<evidence type="ECO:0000256" key="2">
    <source>
        <dbReference type="ARBA" id="ARBA00033753"/>
    </source>
</evidence>
<dbReference type="GO" id="GO:0032259">
    <property type="term" value="P:methylation"/>
    <property type="evidence" value="ECO:0007669"/>
    <property type="project" value="UniProtKB-KW"/>
</dbReference>
<dbReference type="EMBL" id="JACIGK010000005">
    <property type="protein sequence ID" value="MBB4265402.1"/>
    <property type="molecule type" value="Genomic_DNA"/>
</dbReference>
<dbReference type="PANTHER" id="PTHR12818:SF0">
    <property type="entry name" value="TRNA (ADENINE(37)-N6)-METHYLTRANSFERASE"/>
    <property type="match status" value="1"/>
</dbReference>
<dbReference type="SUPFAM" id="SSF118196">
    <property type="entry name" value="YaeB-like"/>
    <property type="match status" value="1"/>
</dbReference>
<dbReference type="GO" id="GO:0008168">
    <property type="term" value="F:methyltransferase activity"/>
    <property type="evidence" value="ECO:0007669"/>
    <property type="project" value="UniProtKB-KW"/>
</dbReference>
<dbReference type="PROSITE" id="PS51668">
    <property type="entry name" value="TSAA_2"/>
    <property type="match status" value="1"/>
</dbReference>
<protein>
    <submittedName>
        <fullName evidence="4">tRNA-Thr(GGU) m(6)t(6)A37 methyltransferase TsaA</fullName>
    </submittedName>
</protein>
<dbReference type="Gene3D" id="2.40.30.70">
    <property type="entry name" value="YaeB-like"/>
    <property type="match status" value="1"/>
</dbReference>
<comment type="caution">
    <text evidence="4">The sequence shown here is derived from an EMBL/GenBank/DDBJ whole genome shotgun (WGS) entry which is preliminary data.</text>
</comment>
<accession>A0A7W6RBH6</accession>
<keyword evidence="1" id="KW-0949">S-adenosyl-L-methionine</keyword>
<dbReference type="AlphaFoldDB" id="A0A7W6RBH6"/>
<evidence type="ECO:0000313" key="5">
    <source>
        <dbReference type="Proteomes" id="UP000554286"/>
    </source>
</evidence>
<dbReference type="PANTHER" id="PTHR12818">
    <property type="entry name" value="TRNA (ADENINE(37)-N6)-METHYLTRANSFERASE"/>
    <property type="match status" value="1"/>
</dbReference>
<sequence>MGPIFGVRGIGETRFEHGDYALHILPAYRDALEGLQGFSHAIALWWAHDADSASLRDQTTCKRPYTSSKADVGIFASRSEARPNPIGMSVFAILEVDVAHGIITTPFIDTHPNTPLIDIKPYVPALDRVDRASIPQNFAHWPKSLEDSACFDWSQEFERCNTSGIGH</sequence>
<dbReference type="Pfam" id="PF01980">
    <property type="entry name" value="TrmO_N"/>
    <property type="match status" value="1"/>
</dbReference>
<comment type="similarity">
    <text evidence="2">Belongs to the tRNA methyltransferase O family.</text>
</comment>
<evidence type="ECO:0000259" key="3">
    <source>
        <dbReference type="PROSITE" id="PS51668"/>
    </source>
</evidence>
<dbReference type="InterPro" id="IPR036413">
    <property type="entry name" value="YaeB-like_sf"/>
</dbReference>
<dbReference type="InterPro" id="IPR040372">
    <property type="entry name" value="YaeB-like"/>
</dbReference>
<gene>
    <name evidence="4" type="ORF">GGD89_001020</name>
</gene>
<proteinExistence type="inferred from homology"/>
<name>A0A7W6RBH6_9PROT</name>
<organism evidence="4 5">
    <name type="scientific">Roseospira visakhapatnamensis</name>
    <dbReference type="NCBI Taxonomy" id="390880"/>
    <lineage>
        <taxon>Bacteria</taxon>
        <taxon>Pseudomonadati</taxon>
        <taxon>Pseudomonadota</taxon>
        <taxon>Alphaproteobacteria</taxon>
        <taxon>Rhodospirillales</taxon>
        <taxon>Rhodospirillaceae</taxon>
        <taxon>Roseospira</taxon>
    </lineage>
</organism>
<reference evidence="4 5" key="1">
    <citation type="submission" date="2020-08" db="EMBL/GenBank/DDBJ databases">
        <title>Genome sequencing of Purple Non-Sulfur Bacteria from various extreme environments.</title>
        <authorList>
            <person name="Mayer M."/>
        </authorList>
    </citation>
    <scope>NUCLEOTIDE SEQUENCE [LARGE SCALE GENOMIC DNA]</scope>
    <source>
        <strain evidence="4 5">JA131</strain>
    </source>
</reference>
<keyword evidence="4" id="KW-0808">Transferase</keyword>
<dbReference type="Proteomes" id="UP000554286">
    <property type="component" value="Unassembled WGS sequence"/>
</dbReference>
<feature type="domain" description="TsaA-like" evidence="3">
    <location>
        <begin position="7"/>
        <end position="131"/>
    </location>
</feature>
<dbReference type="InterPro" id="IPR023370">
    <property type="entry name" value="TrmO-like_N"/>
</dbReference>
<dbReference type="RefSeq" id="WP_184043018.1">
    <property type="nucleotide sequence ID" value="NZ_JACIGK010000005.1"/>
</dbReference>
<keyword evidence="5" id="KW-1185">Reference proteome</keyword>
<dbReference type="InterPro" id="IPR036414">
    <property type="entry name" value="YaeB_N_sf"/>
</dbReference>